<evidence type="ECO:0000313" key="2">
    <source>
        <dbReference type="Proteomes" id="UP000283895"/>
    </source>
</evidence>
<dbReference type="Proteomes" id="UP000283895">
    <property type="component" value="Unassembled WGS sequence"/>
</dbReference>
<proteinExistence type="predicted"/>
<evidence type="ECO:0000313" key="1">
    <source>
        <dbReference type="EMBL" id="ROV90514.1"/>
    </source>
</evidence>
<sequence>MVDPWLPLVPKVLERTVSLKAMVDPWVQEPTSVNDYRFQGFLTLSLTHISFSKDICNVRECCGRRSGTGVRDSGDHVLVVKKTSSELIRKTESPI</sequence>
<name>A0A423VHZ4_9PEZI</name>
<dbReference type="EMBL" id="LKEA01000062">
    <property type="protein sequence ID" value="ROV90514.1"/>
    <property type="molecule type" value="Genomic_DNA"/>
</dbReference>
<reference evidence="1 2" key="1">
    <citation type="submission" date="2015-09" db="EMBL/GenBank/DDBJ databases">
        <title>Host preference determinants of Valsa canker pathogens revealed by comparative genomics.</title>
        <authorList>
            <person name="Yin Z."/>
            <person name="Huang L."/>
        </authorList>
    </citation>
    <scope>NUCLEOTIDE SEQUENCE [LARGE SCALE GENOMIC DNA]</scope>
    <source>
        <strain evidence="1 2">03-1</strain>
    </source>
</reference>
<protein>
    <submittedName>
        <fullName evidence="1">Uncharacterized protein</fullName>
    </submittedName>
</protein>
<comment type="caution">
    <text evidence="1">The sequence shown here is derived from an EMBL/GenBank/DDBJ whole genome shotgun (WGS) entry which is preliminary data.</text>
</comment>
<gene>
    <name evidence="1" type="ORF">VMCG_09826</name>
</gene>
<organism evidence="1 2">
    <name type="scientific">Cytospora schulzeri</name>
    <dbReference type="NCBI Taxonomy" id="448051"/>
    <lineage>
        <taxon>Eukaryota</taxon>
        <taxon>Fungi</taxon>
        <taxon>Dikarya</taxon>
        <taxon>Ascomycota</taxon>
        <taxon>Pezizomycotina</taxon>
        <taxon>Sordariomycetes</taxon>
        <taxon>Sordariomycetidae</taxon>
        <taxon>Diaporthales</taxon>
        <taxon>Cytosporaceae</taxon>
        <taxon>Cytospora</taxon>
    </lineage>
</organism>
<accession>A0A423VHZ4</accession>
<keyword evidence="2" id="KW-1185">Reference proteome</keyword>
<dbReference type="AlphaFoldDB" id="A0A423VHZ4"/>